<dbReference type="InterPro" id="IPR036514">
    <property type="entry name" value="SGNH_hydro_sf"/>
</dbReference>
<evidence type="ECO:0000256" key="3">
    <source>
        <dbReference type="ARBA" id="ARBA00022801"/>
    </source>
</evidence>
<keyword evidence="6" id="KW-1185">Reference proteome</keyword>
<keyword evidence="3" id="KW-0378">Hydrolase</keyword>
<evidence type="ECO:0000313" key="6">
    <source>
        <dbReference type="Proteomes" id="UP000631114"/>
    </source>
</evidence>
<protein>
    <recommendedName>
        <fullName evidence="7">GDSL esterase/lipase</fullName>
    </recommendedName>
</protein>
<dbReference type="Proteomes" id="UP000631114">
    <property type="component" value="Unassembled WGS sequence"/>
</dbReference>
<accession>A0A835H3A7</accession>
<dbReference type="InterPro" id="IPR001087">
    <property type="entry name" value="GDSL"/>
</dbReference>
<evidence type="ECO:0000256" key="1">
    <source>
        <dbReference type="ARBA" id="ARBA00008668"/>
    </source>
</evidence>
<comment type="caution">
    <text evidence="5">The sequence shown here is derived from an EMBL/GenBank/DDBJ whole genome shotgun (WGS) entry which is preliminary data.</text>
</comment>
<keyword evidence="4" id="KW-0325">Glycoprotein</keyword>
<proteinExistence type="inferred from homology"/>
<dbReference type="GO" id="GO:0016788">
    <property type="term" value="F:hydrolase activity, acting on ester bonds"/>
    <property type="evidence" value="ECO:0007669"/>
    <property type="project" value="InterPro"/>
</dbReference>
<sequence length="385" mass="42076">MASSSALVLLKNASILITLSLFFLQVDGVLGCYTSIFSFGDSLVDTGNFNYTNESKHSCMKPPFGVTYFHRPTGRCSDGRMIIDFIAQGLGLPFLPAYLRHTNVQDFKQGVTFGEAGATGIDVPFFTSIGLKAYSNHSLSVQIGWFKDMLPALCGSPSNCRNMLRSALFIVGEIGGNDYGDGLRAGRSLKVVRTFVPKVIKSISSAIQALVNMGAVTVMAPGNMPMGCLPAFLTTFENNNPDDFDPSTGCLNGVNELCEYHNYLLQIELKKLREINPHTTIMYGDLYNAASELFHFPEKLGFKNGALRGCCGGGGRYNYNDSARCGDEGSTVCDDITSYVQWDGYHYTENAFKWVATGLLGPYSTPHINPSCVSLKSHSFDHPYF</sequence>
<evidence type="ECO:0000256" key="2">
    <source>
        <dbReference type="ARBA" id="ARBA00022729"/>
    </source>
</evidence>
<dbReference type="CDD" id="cd01837">
    <property type="entry name" value="SGNH_plant_lipase_like"/>
    <property type="match status" value="1"/>
</dbReference>
<evidence type="ECO:0000256" key="4">
    <source>
        <dbReference type="ARBA" id="ARBA00023180"/>
    </source>
</evidence>
<name>A0A835H3A7_9MAGN</name>
<dbReference type="OrthoDB" id="1600564at2759"/>
<dbReference type="AlphaFoldDB" id="A0A835H3A7"/>
<comment type="similarity">
    <text evidence="1">Belongs to the 'GDSL' lipolytic enzyme family.</text>
</comment>
<reference evidence="5 6" key="1">
    <citation type="submission" date="2020-10" db="EMBL/GenBank/DDBJ databases">
        <title>The Coptis chinensis genome and diversification of protoberbering-type alkaloids.</title>
        <authorList>
            <person name="Wang B."/>
            <person name="Shu S."/>
            <person name="Song C."/>
            <person name="Liu Y."/>
        </authorList>
    </citation>
    <scope>NUCLEOTIDE SEQUENCE [LARGE SCALE GENOMIC DNA]</scope>
    <source>
        <strain evidence="5">HL-2020</strain>
        <tissue evidence="5">Leaf</tissue>
    </source>
</reference>
<evidence type="ECO:0000313" key="5">
    <source>
        <dbReference type="EMBL" id="KAF9589903.1"/>
    </source>
</evidence>
<gene>
    <name evidence="5" type="ORF">IFM89_029519</name>
</gene>
<dbReference type="Pfam" id="PF00657">
    <property type="entry name" value="Lipase_GDSL"/>
    <property type="match status" value="1"/>
</dbReference>
<evidence type="ECO:0008006" key="7">
    <source>
        <dbReference type="Google" id="ProtNLM"/>
    </source>
</evidence>
<dbReference type="PANTHER" id="PTHR22835:SF683">
    <property type="entry name" value="OS05G0506800 PROTEIN"/>
    <property type="match status" value="1"/>
</dbReference>
<organism evidence="5 6">
    <name type="scientific">Coptis chinensis</name>
    <dbReference type="NCBI Taxonomy" id="261450"/>
    <lineage>
        <taxon>Eukaryota</taxon>
        <taxon>Viridiplantae</taxon>
        <taxon>Streptophyta</taxon>
        <taxon>Embryophyta</taxon>
        <taxon>Tracheophyta</taxon>
        <taxon>Spermatophyta</taxon>
        <taxon>Magnoliopsida</taxon>
        <taxon>Ranunculales</taxon>
        <taxon>Ranunculaceae</taxon>
        <taxon>Coptidoideae</taxon>
        <taxon>Coptis</taxon>
    </lineage>
</organism>
<dbReference type="InterPro" id="IPR035669">
    <property type="entry name" value="SGNH_plant_lipase-like"/>
</dbReference>
<dbReference type="EMBL" id="JADFTS010000009">
    <property type="protein sequence ID" value="KAF9589903.1"/>
    <property type="molecule type" value="Genomic_DNA"/>
</dbReference>
<dbReference type="Gene3D" id="3.40.50.1110">
    <property type="entry name" value="SGNH hydrolase"/>
    <property type="match status" value="1"/>
</dbReference>
<dbReference type="PANTHER" id="PTHR22835">
    <property type="entry name" value="ZINC FINGER FYVE DOMAIN CONTAINING PROTEIN"/>
    <property type="match status" value="1"/>
</dbReference>
<keyword evidence="2" id="KW-0732">Signal</keyword>